<protein>
    <recommendedName>
        <fullName evidence="4">DYW domain-containing protein</fullName>
    </recommendedName>
</protein>
<dbReference type="InterPro" id="IPR032867">
    <property type="entry name" value="DYW_dom"/>
</dbReference>
<dbReference type="Pfam" id="PF01535">
    <property type="entry name" value="PPR"/>
    <property type="match status" value="2"/>
</dbReference>
<dbReference type="Pfam" id="PF14432">
    <property type="entry name" value="DYW_deaminase"/>
    <property type="match status" value="1"/>
</dbReference>
<evidence type="ECO:0000313" key="5">
    <source>
        <dbReference type="EMBL" id="KCW46630.1"/>
    </source>
</evidence>
<evidence type="ECO:0000256" key="2">
    <source>
        <dbReference type="ARBA" id="ARBA00022737"/>
    </source>
</evidence>
<dbReference type="InParanoid" id="A0A058ZZW2"/>
<accession>A0A058ZZW2</accession>
<dbReference type="Gene3D" id="1.25.40.10">
    <property type="entry name" value="Tetratricopeptide repeat domain"/>
    <property type="match status" value="2"/>
</dbReference>
<evidence type="ECO:0000256" key="3">
    <source>
        <dbReference type="PROSITE-ProRule" id="PRU00708"/>
    </source>
</evidence>
<dbReference type="GO" id="GO:0008270">
    <property type="term" value="F:zinc ion binding"/>
    <property type="evidence" value="ECO:0007669"/>
    <property type="project" value="InterPro"/>
</dbReference>
<dbReference type="AlphaFoldDB" id="A0A058ZZW2"/>
<evidence type="ECO:0000259" key="4">
    <source>
        <dbReference type="Pfam" id="PF14432"/>
    </source>
</evidence>
<proteinExistence type="inferred from homology"/>
<dbReference type="EMBL" id="KK198763">
    <property type="protein sequence ID" value="KCW46630.1"/>
    <property type="molecule type" value="Genomic_DNA"/>
</dbReference>
<comment type="similarity">
    <text evidence="1">Belongs to the PPR family. PCMP-H subfamily.</text>
</comment>
<feature type="domain" description="DYW" evidence="4">
    <location>
        <begin position="209"/>
        <end position="274"/>
    </location>
</feature>
<dbReference type="PANTHER" id="PTHR47926:SF522">
    <property type="entry name" value="TETRATRICOPEPTIDE REPEAT-LIKE SUPERFAMILY PROTEIN"/>
    <property type="match status" value="1"/>
</dbReference>
<dbReference type="GO" id="GO:0009451">
    <property type="term" value="P:RNA modification"/>
    <property type="evidence" value="ECO:0007669"/>
    <property type="project" value="InterPro"/>
</dbReference>
<dbReference type="InterPro" id="IPR011990">
    <property type="entry name" value="TPR-like_helical_dom_sf"/>
</dbReference>
<dbReference type="PANTHER" id="PTHR47926">
    <property type="entry name" value="PENTATRICOPEPTIDE REPEAT-CONTAINING PROTEIN"/>
    <property type="match status" value="1"/>
</dbReference>
<dbReference type="PROSITE" id="PS51375">
    <property type="entry name" value="PPR"/>
    <property type="match status" value="1"/>
</dbReference>
<sequence length="280" mass="31581">MRSIKLFSEMIKGPVRPNHFTFASVLKECGSTSIKLGFAGDNCVGNSLISMHSRSGHMKDAQRAFDALFEKDLISYNTLVDTCAKNMESDQAFEICNWNECGTIEAAFRVFCEMREKNIIAWTPMITGFTKHGFASRTLDTFCKMLEAGVRPNEITYVAVLSSCSYVGQSGGSWIQMTNIVHKFYVGDTSALEIYHEHDRLASRIRKLGYVLNTKFVLYDVGEGQKEQYLLQHHEKIGVIFGLVSTFSPKSVRVFKNLHICRDCHSVIKYISMATGDLYS</sequence>
<name>A0A058ZZW2_EUCGR</name>
<evidence type="ECO:0000256" key="1">
    <source>
        <dbReference type="ARBA" id="ARBA00006643"/>
    </source>
</evidence>
<keyword evidence="2" id="KW-0677">Repeat</keyword>
<dbReference type="InterPro" id="IPR002885">
    <property type="entry name" value="PPR_rpt"/>
</dbReference>
<dbReference type="InterPro" id="IPR046960">
    <property type="entry name" value="PPR_At4g14850-like_plant"/>
</dbReference>
<dbReference type="OMA" id="CKMLEAG"/>
<dbReference type="STRING" id="71139.A0A058ZZW2"/>
<dbReference type="Pfam" id="PF13041">
    <property type="entry name" value="PPR_2"/>
    <property type="match status" value="1"/>
</dbReference>
<dbReference type="NCBIfam" id="TIGR00756">
    <property type="entry name" value="PPR"/>
    <property type="match status" value="1"/>
</dbReference>
<dbReference type="Gramene" id="KCW46630">
    <property type="protein sequence ID" value="KCW46630"/>
    <property type="gene ID" value="EUGRSUZ_K00442"/>
</dbReference>
<reference evidence="5" key="1">
    <citation type="submission" date="2013-07" db="EMBL/GenBank/DDBJ databases">
        <title>The genome of Eucalyptus grandis.</title>
        <authorList>
            <person name="Schmutz J."/>
            <person name="Hayes R."/>
            <person name="Myburg A."/>
            <person name="Tuskan G."/>
            <person name="Grattapaglia D."/>
            <person name="Rokhsar D.S."/>
        </authorList>
    </citation>
    <scope>NUCLEOTIDE SEQUENCE</scope>
    <source>
        <tissue evidence="5">Leaf extractions</tissue>
    </source>
</reference>
<gene>
    <name evidence="5" type="ORF">EUGRSUZ_K00442</name>
</gene>
<dbReference type="GO" id="GO:0003723">
    <property type="term" value="F:RNA binding"/>
    <property type="evidence" value="ECO:0007669"/>
    <property type="project" value="InterPro"/>
</dbReference>
<organism evidence="5">
    <name type="scientific">Eucalyptus grandis</name>
    <name type="common">Flooded gum</name>
    <dbReference type="NCBI Taxonomy" id="71139"/>
    <lineage>
        <taxon>Eukaryota</taxon>
        <taxon>Viridiplantae</taxon>
        <taxon>Streptophyta</taxon>
        <taxon>Embryophyta</taxon>
        <taxon>Tracheophyta</taxon>
        <taxon>Spermatophyta</taxon>
        <taxon>Magnoliopsida</taxon>
        <taxon>eudicotyledons</taxon>
        <taxon>Gunneridae</taxon>
        <taxon>Pentapetalae</taxon>
        <taxon>rosids</taxon>
        <taxon>malvids</taxon>
        <taxon>Myrtales</taxon>
        <taxon>Myrtaceae</taxon>
        <taxon>Myrtoideae</taxon>
        <taxon>Eucalypteae</taxon>
        <taxon>Eucalyptus</taxon>
    </lineage>
</organism>
<feature type="repeat" description="PPR" evidence="3">
    <location>
        <begin position="118"/>
        <end position="152"/>
    </location>
</feature>